<evidence type="ECO:0000256" key="1">
    <source>
        <dbReference type="ARBA" id="ARBA00022801"/>
    </source>
</evidence>
<dbReference type="InterPro" id="IPR020084">
    <property type="entry name" value="NUDIX_hydrolase_CS"/>
</dbReference>
<dbReference type="PROSITE" id="PS51462">
    <property type="entry name" value="NUDIX"/>
    <property type="match status" value="1"/>
</dbReference>
<dbReference type="EMBL" id="BAAAHB010000001">
    <property type="protein sequence ID" value="GAA0443807.1"/>
    <property type="molecule type" value="Genomic_DNA"/>
</dbReference>
<gene>
    <name evidence="3" type="ORF">GCM10009544_03290</name>
</gene>
<dbReference type="CDD" id="cd04697">
    <property type="entry name" value="NUDIX_Hydrolase"/>
    <property type="match status" value="1"/>
</dbReference>
<dbReference type="InterPro" id="IPR015797">
    <property type="entry name" value="NUDIX_hydrolase-like_dom_sf"/>
</dbReference>
<reference evidence="4" key="1">
    <citation type="journal article" date="2019" name="Int. J. Syst. Evol. Microbiol.">
        <title>The Global Catalogue of Microorganisms (GCM) 10K type strain sequencing project: providing services to taxonomists for standard genome sequencing and annotation.</title>
        <authorList>
            <consortium name="The Broad Institute Genomics Platform"/>
            <consortium name="The Broad Institute Genome Sequencing Center for Infectious Disease"/>
            <person name="Wu L."/>
            <person name="Ma J."/>
        </authorList>
    </citation>
    <scope>NUCLEOTIDE SEQUENCE [LARGE SCALE GENOMIC DNA]</scope>
    <source>
        <strain evidence="4">JCM 10649</strain>
    </source>
</reference>
<organism evidence="3 4">
    <name type="scientific">Streptomyces stramineus</name>
    <dbReference type="NCBI Taxonomy" id="173861"/>
    <lineage>
        <taxon>Bacteria</taxon>
        <taxon>Bacillati</taxon>
        <taxon>Actinomycetota</taxon>
        <taxon>Actinomycetes</taxon>
        <taxon>Kitasatosporales</taxon>
        <taxon>Streptomycetaceae</taxon>
        <taxon>Streptomyces</taxon>
    </lineage>
</organism>
<name>A0ABP3J6J0_9ACTN</name>
<dbReference type="Pfam" id="PF00293">
    <property type="entry name" value="NUDIX"/>
    <property type="match status" value="1"/>
</dbReference>
<feature type="domain" description="Nudix hydrolase" evidence="2">
    <location>
        <begin position="31"/>
        <end position="158"/>
    </location>
</feature>
<dbReference type="Proteomes" id="UP001499895">
    <property type="component" value="Unassembled WGS sequence"/>
</dbReference>
<dbReference type="Gene3D" id="3.90.79.10">
    <property type="entry name" value="Nucleoside Triphosphate Pyrophosphohydrolase"/>
    <property type="match status" value="1"/>
</dbReference>
<evidence type="ECO:0000313" key="3">
    <source>
        <dbReference type="EMBL" id="GAA0443807.1"/>
    </source>
</evidence>
<dbReference type="PANTHER" id="PTHR10885">
    <property type="entry name" value="ISOPENTENYL-DIPHOSPHATE DELTA-ISOMERASE"/>
    <property type="match status" value="1"/>
</dbReference>
<dbReference type="PANTHER" id="PTHR10885:SF0">
    <property type="entry name" value="ISOPENTENYL-DIPHOSPHATE DELTA-ISOMERASE"/>
    <property type="match status" value="1"/>
</dbReference>
<dbReference type="SUPFAM" id="SSF55811">
    <property type="entry name" value="Nudix"/>
    <property type="match status" value="1"/>
</dbReference>
<protein>
    <submittedName>
        <fullName evidence="3">NUDIX domain-containing protein</fullName>
    </submittedName>
</protein>
<evidence type="ECO:0000259" key="2">
    <source>
        <dbReference type="PROSITE" id="PS51462"/>
    </source>
</evidence>
<evidence type="ECO:0000313" key="4">
    <source>
        <dbReference type="Proteomes" id="UP001499895"/>
    </source>
</evidence>
<dbReference type="InterPro" id="IPR000086">
    <property type="entry name" value="NUDIX_hydrolase_dom"/>
</dbReference>
<keyword evidence="1" id="KW-0378">Hydrolase</keyword>
<keyword evidence="4" id="KW-1185">Reference proteome</keyword>
<dbReference type="PROSITE" id="PS00893">
    <property type="entry name" value="NUDIX_BOX"/>
    <property type="match status" value="1"/>
</dbReference>
<accession>A0ABP3J6J0</accession>
<sequence length="190" mass="21407">MGVMSELVERVDEQDRVVGVVDRGEAIRRKWLHRVATVVCHDAEGRVLVHRRPGHVSRFSGQYNWLLGGAVTAGETYEDAAARELAEELGVRAPVRPVFKFLCSGVISPYWLGVHEAVIAEGVAPDRSEIAWHDWLPEAVLGEVLQQWPFVPDCREAFTKYIAHPGRLPDDPVRTDLVDRIAPELDRSRR</sequence>
<comment type="caution">
    <text evidence="3">The sequence shown here is derived from an EMBL/GenBank/DDBJ whole genome shotgun (WGS) entry which is preliminary data.</text>
</comment>
<proteinExistence type="predicted"/>